<evidence type="ECO:0000313" key="1">
    <source>
        <dbReference type="EMBL" id="CAA88183.1"/>
    </source>
</evidence>
<dbReference type="EMBL" id="Z48167">
    <property type="protein sequence ID" value="CAA88183.1"/>
    <property type="molecule type" value="Genomic_DNA"/>
</dbReference>
<reference evidence="1" key="1">
    <citation type="journal article" date="1996" name="Arch. Virol.">
        <title>Genes for fowl adenovirus CELO penton base and core polypeptides.</title>
        <authorList>
            <person name="Akopian T.A."/>
            <person name="Lazareva S.E."/>
            <person name="Tikhomirov E.E."/>
            <person name="Karpov V.A."/>
            <person name="Naroditsky B.S."/>
        </authorList>
    </citation>
    <scope>NUCLEOTIDE SEQUENCE</scope>
    <source>
        <strain evidence="1">CELO</strain>
    </source>
</reference>
<dbReference type="PIR" id="S52323">
    <property type="entry name" value="S52323"/>
</dbReference>
<name>Q64785_ADEG1</name>
<accession>Q64785</accession>
<proteinExistence type="predicted"/>
<sequence>MRCSSDYVCRRYTQERRRYAFRSFDRRADRKGKKRASRRRV</sequence>
<organismHost>
    <name type="scientific">Galliformes</name>
    <name type="common">landfowls</name>
    <dbReference type="NCBI Taxonomy" id="8976"/>
</organismHost>
<protein>
    <submittedName>
        <fullName evidence="1">Viral core protein</fullName>
    </submittedName>
</protein>
<feature type="non-terminal residue" evidence="1">
    <location>
        <position position="41"/>
    </location>
</feature>
<organism evidence="1">
    <name type="scientific">Fowl adenovirus A serotype 1 (strain CELO / Phelps)</name>
    <name type="common">FAdV-1</name>
    <name type="synonym">Avian adenovirus gal1 (strain Phelps)</name>
    <dbReference type="NCBI Taxonomy" id="10553"/>
    <lineage>
        <taxon>Viruses</taxon>
        <taxon>Varidnaviria</taxon>
        <taxon>Bamfordvirae</taxon>
        <taxon>Preplasmiviricota</taxon>
        <taxon>Polisuviricotina</taxon>
        <taxon>Pharingeaviricetes</taxon>
        <taxon>Rowavirales</taxon>
        <taxon>Adenoviridae</taxon>
        <taxon>Aviadenovirus</taxon>
        <taxon>Aviadenovirus ventriculi</taxon>
        <taxon>Fowl aviadenovirus A</taxon>
    </lineage>
</organism>
<gene>
    <name evidence="1" type="primary">major core protein</name>
</gene>